<accession>A0ABT0TWB0</accession>
<keyword evidence="3" id="KW-0133">Cell shape</keyword>
<feature type="domain" description="Rod shape-determining protein MreC beta-barrel core" evidence="6">
    <location>
        <begin position="123"/>
        <end position="258"/>
    </location>
</feature>
<gene>
    <name evidence="7" type="ORF">L7J86_00025</name>
</gene>
<keyword evidence="5" id="KW-0812">Transmembrane</keyword>
<dbReference type="RefSeq" id="WP_250672580.1">
    <property type="nucleotide sequence ID" value="NZ_JAKMAI010000001.1"/>
</dbReference>
<dbReference type="PANTHER" id="PTHR34138:SF1">
    <property type="entry name" value="CELL SHAPE-DETERMINING PROTEIN MREC"/>
    <property type="match status" value="1"/>
</dbReference>
<organism evidence="7 8">
    <name type="scientific">endosymbiont of Metamasius hemipterus</name>
    <dbReference type="NCBI Taxonomy" id="204627"/>
    <lineage>
        <taxon>Bacteria</taxon>
        <taxon>Pseudomonadati</taxon>
        <taxon>Pseudomonadota</taxon>
        <taxon>Gammaproteobacteria</taxon>
        <taxon>Candidatus Nardonella</taxon>
    </lineage>
</organism>
<evidence type="ECO:0000256" key="5">
    <source>
        <dbReference type="SAM" id="Phobius"/>
    </source>
</evidence>
<dbReference type="EMBL" id="JAKMAI010000001">
    <property type="protein sequence ID" value="MCM0158214.1"/>
    <property type="molecule type" value="Genomic_DNA"/>
</dbReference>
<protein>
    <recommendedName>
        <fullName evidence="2">Cell shape-determining protein MreC</fullName>
    </recommendedName>
    <alternativeName>
        <fullName evidence="4">Cell shape protein MreC</fullName>
    </alternativeName>
</protein>
<reference evidence="7" key="1">
    <citation type="submission" date="2022-01" db="EMBL/GenBank/DDBJ databases">
        <title>Genome assemble of Metamasius hemipterus Nardonella endosymbiont.</title>
        <authorList>
            <person name="Palmieri L."/>
            <person name="Pavarini R."/>
            <person name="Sharma P."/>
        </authorList>
    </citation>
    <scope>NUCLEOTIDE SEQUENCE [LARGE SCALE GENOMIC DNA]</scope>
    <source>
        <strain evidence="7">NARMHE1</strain>
    </source>
</reference>
<evidence type="ECO:0000256" key="2">
    <source>
        <dbReference type="ARBA" id="ARBA00013855"/>
    </source>
</evidence>
<evidence type="ECO:0000256" key="1">
    <source>
        <dbReference type="ARBA" id="ARBA00009369"/>
    </source>
</evidence>
<evidence type="ECO:0000256" key="3">
    <source>
        <dbReference type="ARBA" id="ARBA00022960"/>
    </source>
</evidence>
<evidence type="ECO:0000313" key="8">
    <source>
        <dbReference type="Proteomes" id="UP001203831"/>
    </source>
</evidence>
<dbReference type="InterPro" id="IPR042175">
    <property type="entry name" value="Cell/Rod_MreC_2"/>
</dbReference>
<keyword evidence="8" id="KW-1185">Reference proteome</keyword>
<evidence type="ECO:0000259" key="6">
    <source>
        <dbReference type="Pfam" id="PF04085"/>
    </source>
</evidence>
<evidence type="ECO:0000256" key="4">
    <source>
        <dbReference type="ARBA" id="ARBA00032089"/>
    </source>
</evidence>
<comment type="caution">
    <text evidence="7">The sequence shown here is derived from an EMBL/GenBank/DDBJ whole genome shotgun (WGS) entry which is preliminary data.</text>
</comment>
<dbReference type="Pfam" id="PF04085">
    <property type="entry name" value="MreC"/>
    <property type="match status" value="1"/>
</dbReference>
<dbReference type="Proteomes" id="UP001203831">
    <property type="component" value="Unassembled WGS sequence"/>
</dbReference>
<dbReference type="InterPro" id="IPR055342">
    <property type="entry name" value="MreC_beta-barrel_core"/>
</dbReference>
<proteinExistence type="inferred from homology"/>
<name>A0ABT0TWB0_9GAMM</name>
<keyword evidence="5" id="KW-1133">Transmembrane helix</keyword>
<evidence type="ECO:0000313" key="7">
    <source>
        <dbReference type="EMBL" id="MCM0158214.1"/>
    </source>
</evidence>
<feature type="transmembrane region" description="Helical" evidence="5">
    <location>
        <begin position="6"/>
        <end position="24"/>
    </location>
</feature>
<dbReference type="Gene3D" id="2.40.10.340">
    <property type="entry name" value="Rod shape-determining protein MreC, domain 1"/>
    <property type="match status" value="1"/>
</dbReference>
<keyword evidence="5" id="KW-0472">Membrane</keyword>
<dbReference type="InterPro" id="IPR007221">
    <property type="entry name" value="MreC"/>
</dbReference>
<sequence length="259" mass="30860">MNNNKNNISFLLFIISLLFFIIDFKFNIFNNIKKINMIKLLNFKFIIYKNINNLFNKIIKEKYIKKIKNKNFFLNVELLKNNIKLNALEFYINENKNLKKILNLKINYKKYNMIISKIIFLDNENLFILINKGQNDNINIGQYAINSKGLIGKIIYSNKENSLIHTIINNNYYIYTKLLKNNYIYLLNGLGKKFLKIKNNLSNNINKIKKNDILLSYNTENKYPENYPVAIIYKIINKNKIILKPLFIKDNTEYIAIIN</sequence>
<comment type="similarity">
    <text evidence="1">Belongs to the MreC family.</text>
</comment>
<dbReference type="Gene3D" id="2.40.10.350">
    <property type="entry name" value="Rod shape-determining protein MreC, domain 2"/>
    <property type="match status" value="1"/>
</dbReference>
<dbReference type="PANTHER" id="PTHR34138">
    <property type="entry name" value="CELL SHAPE-DETERMINING PROTEIN MREC"/>
    <property type="match status" value="1"/>
</dbReference>
<dbReference type="InterPro" id="IPR042177">
    <property type="entry name" value="Cell/Rod_1"/>
</dbReference>